<accession>A0A9P6QKU7</accession>
<keyword evidence="4" id="KW-1185">Reference proteome</keyword>
<feature type="region of interest" description="Disordered" evidence="1">
    <location>
        <begin position="447"/>
        <end position="470"/>
    </location>
</feature>
<dbReference type="InterPro" id="IPR005036">
    <property type="entry name" value="CBM21_dom"/>
</dbReference>
<feature type="compositionally biased region" description="Low complexity" evidence="1">
    <location>
        <begin position="450"/>
        <end position="470"/>
    </location>
</feature>
<dbReference type="Pfam" id="PF03370">
    <property type="entry name" value="CBM_21"/>
    <property type="match status" value="1"/>
</dbReference>
<feature type="compositionally biased region" description="Polar residues" evidence="1">
    <location>
        <begin position="205"/>
        <end position="215"/>
    </location>
</feature>
<dbReference type="Gene3D" id="2.60.40.2440">
    <property type="entry name" value="Carbohydrate binding type-21 domain"/>
    <property type="match status" value="1"/>
</dbReference>
<reference evidence="3" key="1">
    <citation type="journal article" date="2020" name="Fungal Divers.">
        <title>Resolving the Mortierellaceae phylogeny through synthesis of multi-gene phylogenetics and phylogenomics.</title>
        <authorList>
            <person name="Vandepol N."/>
            <person name="Liber J."/>
            <person name="Desiro A."/>
            <person name="Na H."/>
            <person name="Kennedy M."/>
            <person name="Barry K."/>
            <person name="Grigoriev I.V."/>
            <person name="Miller A.N."/>
            <person name="O'Donnell K."/>
            <person name="Stajich J.E."/>
            <person name="Bonito G."/>
        </authorList>
    </citation>
    <scope>NUCLEOTIDE SEQUENCE</scope>
    <source>
        <strain evidence="3">BC1065</strain>
    </source>
</reference>
<feature type="compositionally biased region" description="Low complexity" evidence="1">
    <location>
        <begin position="216"/>
        <end position="231"/>
    </location>
</feature>
<protein>
    <recommendedName>
        <fullName evidence="2">CBM21 domain-containing protein</fullName>
    </recommendedName>
</protein>
<dbReference type="GO" id="GO:0005979">
    <property type="term" value="P:regulation of glycogen biosynthetic process"/>
    <property type="evidence" value="ECO:0007669"/>
    <property type="project" value="TreeGrafter"/>
</dbReference>
<feature type="compositionally biased region" description="Low complexity" evidence="1">
    <location>
        <begin position="74"/>
        <end position="87"/>
    </location>
</feature>
<dbReference type="GO" id="GO:0000164">
    <property type="term" value="C:protein phosphatase type 1 complex"/>
    <property type="evidence" value="ECO:0007669"/>
    <property type="project" value="TreeGrafter"/>
</dbReference>
<feature type="region of interest" description="Disordered" evidence="1">
    <location>
        <begin position="203"/>
        <end position="232"/>
    </location>
</feature>
<feature type="region of interest" description="Disordered" evidence="1">
    <location>
        <begin position="690"/>
        <end position="711"/>
    </location>
</feature>
<feature type="compositionally biased region" description="Low complexity" evidence="1">
    <location>
        <begin position="106"/>
        <end position="116"/>
    </location>
</feature>
<dbReference type="PANTHER" id="PTHR12307:SF36">
    <property type="entry name" value="GLYCOGEN-BINDING SUBUNIT 76A"/>
    <property type="match status" value="1"/>
</dbReference>
<dbReference type="InterPro" id="IPR050782">
    <property type="entry name" value="PP1_regulatory_subunit_3"/>
</dbReference>
<dbReference type="PROSITE" id="PS51159">
    <property type="entry name" value="CBM21"/>
    <property type="match status" value="1"/>
</dbReference>
<dbReference type="GO" id="GO:0008157">
    <property type="term" value="F:protein phosphatase 1 binding"/>
    <property type="evidence" value="ECO:0007669"/>
    <property type="project" value="TreeGrafter"/>
</dbReference>
<feature type="region of interest" description="Disordered" evidence="1">
    <location>
        <begin position="622"/>
        <end position="673"/>
    </location>
</feature>
<feature type="compositionally biased region" description="Pro residues" evidence="1">
    <location>
        <begin position="52"/>
        <end position="61"/>
    </location>
</feature>
<evidence type="ECO:0000259" key="2">
    <source>
        <dbReference type="PROSITE" id="PS51159"/>
    </source>
</evidence>
<gene>
    <name evidence="3" type="ORF">DFQ27_004701</name>
</gene>
<dbReference type="Proteomes" id="UP000807716">
    <property type="component" value="Unassembled WGS sequence"/>
</dbReference>
<dbReference type="AlphaFoldDB" id="A0A9P6QKU7"/>
<feature type="domain" description="CBM21" evidence="2">
    <location>
        <begin position="311"/>
        <end position="421"/>
    </location>
</feature>
<dbReference type="InterPro" id="IPR038175">
    <property type="entry name" value="CBM21_dom_sf"/>
</dbReference>
<dbReference type="GO" id="GO:2001069">
    <property type="term" value="F:glycogen binding"/>
    <property type="evidence" value="ECO:0007669"/>
    <property type="project" value="TreeGrafter"/>
</dbReference>
<feature type="region of interest" description="Disordered" evidence="1">
    <location>
        <begin position="49"/>
        <end position="128"/>
    </location>
</feature>
<name>A0A9P6QKU7_9FUNG</name>
<proteinExistence type="predicted"/>
<dbReference type="PANTHER" id="PTHR12307">
    <property type="entry name" value="PROTEIN PHOSPHATASE 1 REGULATORY SUBUNIT"/>
    <property type="match status" value="1"/>
</dbReference>
<evidence type="ECO:0000313" key="3">
    <source>
        <dbReference type="EMBL" id="KAG0269128.1"/>
    </source>
</evidence>
<dbReference type="OrthoDB" id="1881at2759"/>
<organism evidence="3 4">
    <name type="scientific">Actinomortierella ambigua</name>
    <dbReference type="NCBI Taxonomy" id="1343610"/>
    <lineage>
        <taxon>Eukaryota</taxon>
        <taxon>Fungi</taxon>
        <taxon>Fungi incertae sedis</taxon>
        <taxon>Mucoromycota</taxon>
        <taxon>Mortierellomycotina</taxon>
        <taxon>Mortierellomycetes</taxon>
        <taxon>Mortierellales</taxon>
        <taxon>Mortierellaceae</taxon>
        <taxon>Actinomortierella</taxon>
    </lineage>
</organism>
<feature type="compositionally biased region" description="Low complexity" evidence="1">
    <location>
        <begin position="690"/>
        <end position="703"/>
    </location>
</feature>
<evidence type="ECO:0000313" key="4">
    <source>
        <dbReference type="Proteomes" id="UP000807716"/>
    </source>
</evidence>
<dbReference type="EMBL" id="JAAAJB010000033">
    <property type="protein sequence ID" value="KAG0269128.1"/>
    <property type="molecule type" value="Genomic_DNA"/>
</dbReference>
<evidence type="ECO:0000256" key="1">
    <source>
        <dbReference type="SAM" id="MobiDB-lite"/>
    </source>
</evidence>
<sequence length="711" mass="75875">MSLVSSSPSAPINPSHSIVLASPDRVVFKTIPHPLSSANKRVTLSYRRPAPASAPLPPPSPQDLYPNSCYRNNTTSASASATTAAATVHQQQQSNSDTEDNAALLPRNSPSPNSAHSHPHHRRSMSGPLNSKELMDIAAARHNNNGPRMQVNTKQINVGHGGTTGGISAASMTTPTTPTPTATIPPSSPAVVRYHKNGLPIKSAMKSSRSLSITTDGSNNSSSNNSNDSNGLARPSLCCRSVSSPGALSSPKYVHFNTQLEHVRLFLQGETPSSVAGRETLIDPRQHEAATSNIVLTLPNWSPLANVASFQPGQADAPLRCESVQLNEEKTKLCGKILVQNIAFHKHVSVRYTVDFWRNQTEIGAEYEASITGTALDRFKFEIPLEMEKQCVEKTFCLAIRYQVNGREFWDSNHDLNYQIECKREIVVPSVSEILAKKMGGLMLGGSGGNNNNNNSSSNSNNIGSGGAASAYQMPEYHKPVLRKKSSGSRYDLSSSLSATLSSYGRSNTVGNNNINNNSNGHHHYYNTTSLTKTTTPAVVTPTVGSQSPYRASEYISAPIQSPPDFHRQLYASSPKFVIPYLGSASPPEHFRIGFEPVAHGNGNKKGSSPSSPMLSWGFEIESPAPPPMVTRGHSFPPAAGAGGGGGGSSPMSMAKSAPISIPKPPASGRPAVGSAGYYDLVDRYCFYESSPHSSPYSTYSNSPPAPCIRG</sequence>
<comment type="caution">
    <text evidence="3">The sequence shown here is derived from an EMBL/GenBank/DDBJ whole genome shotgun (WGS) entry which is preliminary data.</text>
</comment>
<feature type="compositionally biased region" description="Low complexity" evidence="1">
    <location>
        <begin position="650"/>
        <end position="661"/>
    </location>
</feature>